<organism evidence="2 3">
    <name type="scientific">Morganella morganii</name>
    <name type="common">Proteus morganii</name>
    <dbReference type="NCBI Taxonomy" id="582"/>
    <lineage>
        <taxon>Bacteria</taxon>
        <taxon>Pseudomonadati</taxon>
        <taxon>Pseudomonadota</taxon>
        <taxon>Gammaproteobacteria</taxon>
        <taxon>Enterobacterales</taxon>
        <taxon>Morganellaceae</taxon>
        <taxon>Morganella</taxon>
    </lineage>
</organism>
<dbReference type="PANTHER" id="PTHR47837">
    <property type="entry name" value="GTP PYROPHOSPHOKINASE YJBM"/>
    <property type="match status" value="1"/>
</dbReference>
<name>A0AAU8ZRI4_MORMO</name>
<feature type="domain" description="RelA/SpoT" evidence="1">
    <location>
        <begin position="63"/>
        <end position="193"/>
    </location>
</feature>
<gene>
    <name evidence="2" type="ORF">AM380_20030</name>
</gene>
<dbReference type="Pfam" id="PF04607">
    <property type="entry name" value="RelA_SpoT"/>
    <property type="match status" value="1"/>
</dbReference>
<dbReference type="SMART" id="SM00954">
    <property type="entry name" value="RelA_SpoT"/>
    <property type="match status" value="1"/>
</dbReference>
<accession>A0AAU8ZRI4</accession>
<dbReference type="SUPFAM" id="SSF81301">
    <property type="entry name" value="Nucleotidyltransferase"/>
    <property type="match status" value="1"/>
</dbReference>
<dbReference type="GO" id="GO:0015969">
    <property type="term" value="P:guanosine tetraphosphate metabolic process"/>
    <property type="evidence" value="ECO:0007669"/>
    <property type="project" value="InterPro"/>
</dbReference>
<protein>
    <submittedName>
        <fullName evidence="2">(P)ppGpp synthetase</fullName>
    </submittedName>
</protein>
<dbReference type="CDD" id="cd05399">
    <property type="entry name" value="NT_Rel-Spo_like"/>
    <property type="match status" value="1"/>
</dbReference>
<dbReference type="Proteomes" id="UP000244682">
    <property type="component" value="Chromosome"/>
</dbReference>
<dbReference type="InterPro" id="IPR007685">
    <property type="entry name" value="RelA_SpoT"/>
</dbReference>
<dbReference type="Gene3D" id="3.30.460.10">
    <property type="entry name" value="Beta Polymerase, domain 2"/>
    <property type="match status" value="1"/>
</dbReference>
<reference evidence="2 3" key="1">
    <citation type="submission" date="2018-04" db="EMBL/GenBank/DDBJ databases">
        <title>Whole genome sequencing of Morganella morganii AR_0133.</title>
        <authorList>
            <person name="Conlan S."/>
            <person name="Thomas P.J."/>
            <person name="Mullikin J."/>
            <person name="Frank K.M."/>
            <person name="Segre J.A."/>
        </authorList>
    </citation>
    <scope>NUCLEOTIDE SEQUENCE [LARGE SCALE GENOMIC DNA]</scope>
    <source>
        <strain evidence="2 3">AR_0133</strain>
    </source>
</reference>
<evidence type="ECO:0000259" key="1">
    <source>
        <dbReference type="SMART" id="SM00954"/>
    </source>
</evidence>
<sequence>MDKTSYKRKAGLTTVNQTEFLDKWHSEKLVYQAWGDFVVSKVNSSIKSLGHNLSSYVKITPFARIKDDNSLIDKAFYRPNKSYEHPYDDIEDKVGCRFVVLLVDQVEQIADIIRADTSWIAEECRHFNVERNSAPLLFTYQSVHFVVKAIGCLEFNSVKIPDGTPCEIQIRTLLQHAYAELTHDSIYKSKKIVKPEIQRTVAKSMALIETTDDFFKEVSTSLKGPTEQYEIVLILDSLYSEFLSSPPLELQKSSYFILDTFEDLFESKFQSRIRRVIANTDYDLINVINANSSRDPFYKQSISIFTAWLIIERRSRVIRDWPLDFNLLEEFASALSVSLDV</sequence>
<proteinExistence type="predicted"/>
<dbReference type="EMBL" id="CP028956">
    <property type="protein sequence ID" value="AWC95758.1"/>
    <property type="molecule type" value="Genomic_DNA"/>
</dbReference>
<dbReference type="AlphaFoldDB" id="A0AAU8ZRI4"/>
<dbReference type="PANTHER" id="PTHR47837:SF1">
    <property type="entry name" value="GTP PYROPHOSPHOKINASE YJBM"/>
    <property type="match status" value="1"/>
</dbReference>
<dbReference type="InterPro" id="IPR052366">
    <property type="entry name" value="GTP_Pyrophosphokinase"/>
</dbReference>
<evidence type="ECO:0000313" key="3">
    <source>
        <dbReference type="Proteomes" id="UP000244682"/>
    </source>
</evidence>
<dbReference type="InterPro" id="IPR043519">
    <property type="entry name" value="NT_sf"/>
</dbReference>
<evidence type="ECO:0000313" key="2">
    <source>
        <dbReference type="EMBL" id="AWC95758.1"/>
    </source>
</evidence>